<evidence type="ECO:0000256" key="2">
    <source>
        <dbReference type="ARBA" id="ARBA00022803"/>
    </source>
</evidence>
<dbReference type="PANTHER" id="PTHR44227">
    <property type="match status" value="1"/>
</dbReference>
<organism evidence="4">
    <name type="scientific">marine metagenome</name>
    <dbReference type="NCBI Taxonomy" id="408172"/>
    <lineage>
        <taxon>unclassified sequences</taxon>
        <taxon>metagenomes</taxon>
        <taxon>ecological metagenomes</taxon>
    </lineage>
</organism>
<reference evidence="4" key="1">
    <citation type="submission" date="2018-05" db="EMBL/GenBank/DDBJ databases">
        <authorList>
            <person name="Lanie J.A."/>
            <person name="Ng W.-L."/>
            <person name="Kazmierczak K.M."/>
            <person name="Andrzejewski T.M."/>
            <person name="Davidsen T.M."/>
            <person name="Wayne K.J."/>
            <person name="Tettelin H."/>
            <person name="Glass J.I."/>
            <person name="Rusch D."/>
            <person name="Podicherti R."/>
            <person name="Tsui H.-C.T."/>
            <person name="Winkler M.E."/>
        </authorList>
    </citation>
    <scope>NUCLEOTIDE SEQUENCE</scope>
</reference>
<feature type="transmembrane region" description="Helical" evidence="3">
    <location>
        <begin position="114"/>
        <end position="132"/>
    </location>
</feature>
<dbReference type="AlphaFoldDB" id="A0A382STV4"/>
<evidence type="ECO:0000256" key="3">
    <source>
        <dbReference type="SAM" id="Phobius"/>
    </source>
</evidence>
<feature type="transmembrane region" description="Helical" evidence="3">
    <location>
        <begin position="144"/>
        <end position="165"/>
    </location>
</feature>
<keyword evidence="3" id="KW-0472">Membrane</keyword>
<sequence length="193" mass="22417">MLSAIVYFNSLQGAFQFDDRNLLNREWVADLDSFDKNVKLGSFQNRPILLWTFAVNNHLDHHNTFGFHLVNLTLHILVTVLIFFILIRVKYLISNGYCSIKQEHPKLIKNWKSNVLFFPFAVSLIFALHPLNTDSVTYISSRSSLLATFFYLLALYLFTEMLVPFRTRKQRIMFGLFTIPGIYFAIASKLIAV</sequence>
<feature type="transmembrane region" description="Helical" evidence="3">
    <location>
        <begin position="72"/>
        <end position="93"/>
    </location>
</feature>
<proteinExistence type="predicted"/>
<keyword evidence="3" id="KW-0812">Transmembrane</keyword>
<dbReference type="PANTHER" id="PTHR44227:SF3">
    <property type="entry name" value="PROTEIN O-MANNOSYL-TRANSFERASE TMTC4"/>
    <property type="match status" value="1"/>
</dbReference>
<gene>
    <name evidence="4" type="ORF">METZ01_LOCUS366160</name>
</gene>
<feature type="transmembrane region" description="Helical" evidence="3">
    <location>
        <begin position="172"/>
        <end position="192"/>
    </location>
</feature>
<dbReference type="EMBL" id="UINC01131541">
    <property type="protein sequence ID" value="SVD13306.1"/>
    <property type="molecule type" value="Genomic_DNA"/>
</dbReference>
<dbReference type="InterPro" id="IPR052346">
    <property type="entry name" value="O-mannosyl-transferase_TMTC"/>
</dbReference>
<keyword evidence="3" id="KW-1133">Transmembrane helix</keyword>
<name>A0A382STV4_9ZZZZ</name>
<protein>
    <submittedName>
        <fullName evidence="4">Uncharacterized protein</fullName>
    </submittedName>
</protein>
<keyword evidence="2" id="KW-0802">TPR repeat</keyword>
<keyword evidence="1" id="KW-0677">Repeat</keyword>
<evidence type="ECO:0000256" key="1">
    <source>
        <dbReference type="ARBA" id="ARBA00022737"/>
    </source>
</evidence>
<feature type="non-terminal residue" evidence="4">
    <location>
        <position position="193"/>
    </location>
</feature>
<accession>A0A382STV4</accession>
<evidence type="ECO:0000313" key="4">
    <source>
        <dbReference type="EMBL" id="SVD13306.1"/>
    </source>
</evidence>